<keyword evidence="4" id="KW-1185">Reference proteome</keyword>
<comment type="caution">
    <text evidence="3">The sequence shown here is derived from an EMBL/GenBank/DDBJ whole genome shotgun (WGS) entry which is preliminary data.</text>
</comment>
<organism evidence="3 4">
    <name type="scientific">Paramecium sonneborni</name>
    <dbReference type="NCBI Taxonomy" id="65129"/>
    <lineage>
        <taxon>Eukaryota</taxon>
        <taxon>Sar</taxon>
        <taxon>Alveolata</taxon>
        <taxon>Ciliophora</taxon>
        <taxon>Intramacronucleata</taxon>
        <taxon>Oligohymenophorea</taxon>
        <taxon>Peniculida</taxon>
        <taxon>Parameciidae</taxon>
        <taxon>Paramecium</taxon>
    </lineage>
</organism>
<feature type="coiled-coil region" evidence="1">
    <location>
        <begin position="152"/>
        <end position="179"/>
    </location>
</feature>
<accession>A0A8S1QBU8</accession>
<dbReference type="OrthoDB" id="308931at2759"/>
<evidence type="ECO:0000256" key="2">
    <source>
        <dbReference type="SAM" id="MobiDB-lite"/>
    </source>
</evidence>
<evidence type="ECO:0000313" key="3">
    <source>
        <dbReference type="EMBL" id="CAD8111830.1"/>
    </source>
</evidence>
<dbReference type="AlphaFoldDB" id="A0A8S1QBU8"/>
<reference evidence="3" key="1">
    <citation type="submission" date="2021-01" db="EMBL/GenBank/DDBJ databases">
        <authorList>
            <consortium name="Genoscope - CEA"/>
            <person name="William W."/>
        </authorList>
    </citation>
    <scope>NUCLEOTIDE SEQUENCE</scope>
</reference>
<protein>
    <submittedName>
        <fullName evidence="3">Uncharacterized protein</fullName>
    </submittedName>
</protein>
<name>A0A8S1QBU8_9CILI</name>
<dbReference type="Proteomes" id="UP000692954">
    <property type="component" value="Unassembled WGS sequence"/>
</dbReference>
<sequence length="241" mass="28568">MISNSQNIHQRQTNQIFLRQPNPRKHSPINHLIQKGYSRINQQIKEKSSSLSTTLTTHYQHPRIIQSTEQIKRFSTEINSQSMKGSTIQNLSALKMFSSKPISDQQQNTIKFSSFIQERVNDQSIYLKTFIRENQENEKEFNQSVIAYKNILFDKDQEIRKLQEELKQLKQDYIKYEYLEKRFLSILKQNEKLKLQILAQQTEINILNHSQPFTQSREQSDYVSALSDQDKLKLKTLLECQ</sequence>
<gene>
    <name evidence="3" type="ORF">PSON_ATCC_30995.1.T0990078</name>
</gene>
<dbReference type="EMBL" id="CAJJDN010000099">
    <property type="protein sequence ID" value="CAD8111830.1"/>
    <property type="molecule type" value="Genomic_DNA"/>
</dbReference>
<evidence type="ECO:0000313" key="4">
    <source>
        <dbReference type="Proteomes" id="UP000692954"/>
    </source>
</evidence>
<proteinExistence type="predicted"/>
<feature type="region of interest" description="Disordered" evidence="2">
    <location>
        <begin position="1"/>
        <end position="26"/>
    </location>
</feature>
<feature type="compositionally biased region" description="Polar residues" evidence="2">
    <location>
        <begin position="1"/>
        <end position="17"/>
    </location>
</feature>
<keyword evidence="1" id="KW-0175">Coiled coil</keyword>
<evidence type="ECO:0000256" key="1">
    <source>
        <dbReference type="SAM" id="Coils"/>
    </source>
</evidence>